<dbReference type="InterPro" id="IPR019775">
    <property type="entry name" value="WD40_repeat_CS"/>
</dbReference>
<dbReference type="Pfam" id="PF00400">
    <property type="entry name" value="WD40"/>
    <property type="match status" value="2"/>
</dbReference>
<evidence type="ECO:0000256" key="1">
    <source>
        <dbReference type="ARBA" id="ARBA00022574"/>
    </source>
</evidence>
<dbReference type="PANTHER" id="PTHR10039">
    <property type="entry name" value="AMELOGENIN"/>
    <property type="match status" value="1"/>
</dbReference>
<dbReference type="PANTHER" id="PTHR10039:SF14">
    <property type="entry name" value="NACHT DOMAIN-CONTAINING PROTEIN"/>
    <property type="match status" value="1"/>
</dbReference>
<dbReference type="PROSITE" id="PS50294">
    <property type="entry name" value="WD_REPEATS_REGION"/>
    <property type="match status" value="2"/>
</dbReference>
<dbReference type="InterPro" id="IPR015943">
    <property type="entry name" value="WD40/YVTN_repeat-like_dom_sf"/>
</dbReference>
<dbReference type="InterPro" id="IPR007111">
    <property type="entry name" value="NACHT_NTPase"/>
</dbReference>
<dbReference type="SMART" id="SM00320">
    <property type="entry name" value="WD40"/>
    <property type="match status" value="3"/>
</dbReference>
<dbReference type="Gene3D" id="2.130.10.10">
    <property type="entry name" value="YVTN repeat-like/Quinoprotein amine dehydrogenase"/>
    <property type="match status" value="1"/>
</dbReference>
<evidence type="ECO:0000313" key="5">
    <source>
        <dbReference type="EMBL" id="KAJ3478480.1"/>
    </source>
</evidence>
<dbReference type="InterPro" id="IPR001680">
    <property type="entry name" value="WD40_rpt"/>
</dbReference>
<gene>
    <name evidence="5" type="ORF">NLI96_g9725</name>
</gene>
<dbReference type="EMBL" id="JANAWD010000507">
    <property type="protein sequence ID" value="KAJ3478480.1"/>
    <property type="molecule type" value="Genomic_DNA"/>
</dbReference>
<evidence type="ECO:0000256" key="3">
    <source>
        <dbReference type="PROSITE-ProRule" id="PRU00221"/>
    </source>
</evidence>
<dbReference type="CDD" id="cd21037">
    <property type="entry name" value="MLKL_NTD"/>
    <property type="match status" value="1"/>
</dbReference>
<sequence>MKLLDKVSKKFKPSEATRQTAMDALITTLKLLGTLFDGIPAIGDPPKAAINAAIQLLEQVEATKGNAEVFDRLNQDIVTLTEELLKPLKESGLAPSEYPVGLLEDIMNLTNHLNSICEEILRKSRRNALARFFSANQDEGDVVEFKDKINSAIQRFNVETQVGTAQVRSQATQIQAQAVQIQARTTEIHAQTTEIRTQTTQTHAQTVQIRENQETARYRGLIDKLPRAKTASWNGGRSNAPISCFEGTREGVLQTITEWIDGDVSTTSRVFWLNGLAGIGKSTIARTIAERAYHRGILGGSFFFSRNDNELNNVDTLFSTLAHQLAQFHPAYLVSVASALEQDGDIGYKDTVTQFQSLFLDPIRRSDHKPTVLLLVLDALDEALPEASMKRILQLVLSVDVPFALRVFLTSRPEAHIRLVFDNDKHHSRCVLHNIEDSVVEGDIRRFLEFKLPAIPKELKLSLPDWPSASDLDAVIAKSGRLFIFAATVVRFVAENRIPDPQRHLTRFLHSQTASGSSPYQHLDQLYLHVLQSAVVGIDDSEYTDCLRATLATIVLLRNPIPLVAVAALIGHDPDQVLLSLYHLHSLILVPSTIQGTPKIYHLSFPDFITDSSRCTDHKFYVDIQSQETSLLLQCLGTMMKLLHFNMGSFDMGPYTVDGYDKKGRPIIKSMSNEDISQDSLISPELGYACQFWCSHLLKITNPSSKVLDYLKIFSFEHLLLWMEAMSLLGLVEPARVAMRDAHQWASNSDCEQDLIDMLYDGYRFIWLYRPQISAYAMNIYIAALVLMPQNTLLYKTYQNKFIATPEVFYPKPLTWSPMLSKGTVPHEDILQSVAYTPDGQYFATGSQKGRIDLWDALSGTHLRSFENVFPAWVFKICFLADSQYLISMGHHYNKVYLWNVITGTNILTFEGHSLKINDISVISEQLATASDDRTVKIWNIKTAKCQSTLEHAYLVNSVCSNMESIYQRASQNNL</sequence>
<keyword evidence="2" id="KW-0677">Repeat</keyword>
<feature type="repeat" description="WD" evidence="3">
    <location>
        <begin position="910"/>
        <end position="949"/>
    </location>
</feature>
<evidence type="ECO:0000259" key="4">
    <source>
        <dbReference type="PROSITE" id="PS50837"/>
    </source>
</evidence>
<evidence type="ECO:0000313" key="6">
    <source>
        <dbReference type="Proteomes" id="UP001212997"/>
    </source>
</evidence>
<accession>A0AAD5UZC2</accession>
<protein>
    <recommendedName>
        <fullName evidence="4">NACHT domain-containing protein</fullName>
    </recommendedName>
</protein>
<reference evidence="5" key="1">
    <citation type="submission" date="2022-07" db="EMBL/GenBank/DDBJ databases">
        <title>Genome Sequence of Physisporinus lineatus.</title>
        <authorList>
            <person name="Buettner E."/>
        </authorList>
    </citation>
    <scope>NUCLEOTIDE SEQUENCE</scope>
    <source>
        <strain evidence="5">VT162</strain>
    </source>
</reference>
<dbReference type="InterPro" id="IPR056884">
    <property type="entry name" value="NPHP3-like_N"/>
</dbReference>
<comment type="caution">
    <text evidence="5">The sequence shown here is derived from an EMBL/GenBank/DDBJ whole genome shotgun (WGS) entry which is preliminary data.</text>
</comment>
<dbReference type="Proteomes" id="UP001212997">
    <property type="component" value="Unassembled WGS sequence"/>
</dbReference>
<keyword evidence="1 3" id="KW-0853">WD repeat</keyword>
<feature type="domain" description="NACHT" evidence="4">
    <location>
        <begin position="269"/>
        <end position="415"/>
    </location>
</feature>
<evidence type="ECO:0000256" key="2">
    <source>
        <dbReference type="ARBA" id="ARBA00022737"/>
    </source>
</evidence>
<dbReference type="InterPro" id="IPR036322">
    <property type="entry name" value="WD40_repeat_dom_sf"/>
</dbReference>
<dbReference type="Gene3D" id="1.20.930.20">
    <property type="entry name" value="Adaptor protein Cbl, N-terminal domain"/>
    <property type="match status" value="1"/>
</dbReference>
<dbReference type="Pfam" id="PF24883">
    <property type="entry name" value="NPHP3_N"/>
    <property type="match status" value="1"/>
</dbReference>
<dbReference type="Gene3D" id="3.40.50.300">
    <property type="entry name" value="P-loop containing nucleotide triphosphate hydrolases"/>
    <property type="match status" value="1"/>
</dbReference>
<dbReference type="InterPro" id="IPR027417">
    <property type="entry name" value="P-loop_NTPase"/>
</dbReference>
<organism evidence="5 6">
    <name type="scientific">Meripilus lineatus</name>
    <dbReference type="NCBI Taxonomy" id="2056292"/>
    <lineage>
        <taxon>Eukaryota</taxon>
        <taxon>Fungi</taxon>
        <taxon>Dikarya</taxon>
        <taxon>Basidiomycota</taxon>
        <taxon>Agaricomycotina</taxon>
        <taxon>Agaricomycetes</taxon>
        <taxon>Polyporales</taxon>
        <taxon>Meripilaceae</taxon>
        <taxon>Meripilus</taxon>
    </lineage>
</organism>
<dbReference type="AlphaFoldDB" id="A0AAD5UZC2"/>
<keyword evidence="6" id="KW-1185">Reference proteome</keyword>
<dbReference type="SUPFAM" id="SSF50978">
    <property type="entry name" value="WD40 repeat-like"/>
    <property type="match status" value="1"/>
</dbReference>
<name>A0AAD5UZC2_9APHY</name>
<dbReference type="InterPro" id="IPR059179">
    <property type="entry name" value="MLKL-like_MCAfunc"/>
</dbReference>
<dbReference type="PROSITE" id="PS50082">
    <property type="entry name" value="WD_REPEATS_2"/>
    <property type="match status" value="2"/>
</dbReference>
<dbReference type="GO" id="GO:0007166">
    <property type="term" value="P:cell surface receptor signaling pathway"/>
    <property type="evidence" value="ECO:0007669"/>
    <property type="project" value="InterPro"/>
</dbReference>
<dbReference type="InterPro" id="IPR036537">
    <property type="entry name" value="Adaptor_Cbl_N_dom_sf"/>
</dbReference>
<feature type="repeat" description="WD" evidence="3">
    <location>
        <begin position="824"/>
        <end position="865"/>
    </location>
</feature>
<proteinExistence type="predicted"/>
<dbReference type="PROSITE" id="PS50837">
    <property type="entry name" value="NACHT"/>
    <property type="match status" value="1"/>
</dbReference>
<dbReference type="SUPFAM" id="SSF52540">
    <property type="entry name" value="P-loop containing nucleoside triphosphate hydrolases"/>
    <property type="match status" value="1"/>
</dbReference>
<dbReference type="PROSITE" id="PS00678">
    <property type="entry name" value="WD_REPEATS_1"/>
    <property type="match status" value="1"/>
</dbReference>